<evidence type="ECO:0000313" key="2">
    <source>
        <dbReference type="EMBL" id="KAK0625468.1"/>
    </source>
</evidence>
<gene>
    <name evidence="2" type="ORF">B0T17DRAFT_617557</name>
</gene>
<dbReference type="Proteomes" id="UP001174934">
    <property type="component" value="Unassembled WGS sequence"/>
</dbReference>
<organism evidence="2 3">
    <name type="scientific">Bombardia bombarda</name>
    <dbReference type="NCBI Taxonomy" id="252184"/>
    <lineage>
        <taxon>Eukaryota</taxon>
        <taxon>Fungi</taxon>
        <taxon>Dikarya</taxon>
        <taxon>Ascomycota</taxon>
        <taxon>Pezizomycotina</taxon>
        <taxon>Sordariomycetes</taxon>
        <taxon>Sordariomycetidae</taxon>
        <taxon>Sordariales</taxon>
        <taxon>Lasiosphaeriaceae</taxon>
        <taxon>Bombardia</taxon>
    </lineage>
</organism>
<feature type="compositionally biased region" description="Acidic residues" evidence="1">
    <location>
        <begin position="194"/>
        <end position="211"/>
    </location>
</feature>
<evidence type="ECO:0000256" key="1">
    <source>
        <dbReference type="SAM" id="MobiDB-lite"/>
    </source>
</evidence>
<accession>A0AA39X1B9</accession>
<evidence type="ECO:0000313" key="3">
    <source>
        <dbReference type="Proteomes" id="UP001174934"/>
    </source>
</evidence>
<protein>
    <submittedName>
        <fullName evidence="2">Uncharacterized protein</fullName>
    </submittedName>
</protein>
<name>A0AA39X1B9_9PEZI</name>
<dbReference type="AlphaFoldDB" id="A0AA39X1B9"/>
<dbReference type="EMBL" id="JAULSR010000003">
    <property type="protein sequence ID" value="KAK0625468.1"/>
    <property type="molecule type" value="Genomic_DNA"/>
</dbReference>
<sequence length="211" mass="23158">MPTFSRLPPKLVTAVVEAVYMPPAPRHCQCACCGCVPYDKSGKRRKDTDDEHVDTLASLSLTSRQLNAIATWRLYIRPRCAKWWLLARTLIRRPDLAQHVKQLGISHMKDPGVRGSGTRGKQPRHQYGSPDSISSENGNDVIDLLSSLCPNAESTMRGRHPLLNSRILAARGTTSKPSVAARGVAFSYAFLGDSSDEEDGSSDENPPSDED</sequence>
<reference evidence="2" key="1">
    <citation type="submission" date="2023-06" db="EMBL/GenBank/DDBJ databases">
        <title>Genome-scale phylogeny and comparative genomics of the fungal order Sordariales.</title>
        <authorList>
            <consortium name="Lawrence Berkeley National Laboratory"/>
            <person name="Hensen N."/>
            <person name="Bonometti L."/>
            <person name="Westerberg I."/>
            <person name="Brannstrom I.O."/>
            <person name="Guillou S."/>
            <person name="Cros-Aarteil S."/>
            <person name="Calhoun S."/>
            <person name="Haridas S."/>
            <person name="Kuo A."/>
            <person name="Mondo S."/>
            <person name="Pangilinan J."/>
            <person name="Riley R."/>
            <person name="LaButti K."/>
            <person name="Andreopoulos B."/>
            <person name="Lipzen A."/>
            <person name="Chen C."/>
            <person name="Yanf M."/>
            <person name="Daum C."/>
            <person name="Ng V."/>
            <person name="Clum A."/>
            <person name="Steindorff A."/>
            <person name="Ohm R."/>
            <person name="Martin F."/>
            <person name="Silar P."/>
            <person name="Natvig D."/>
            <person name="Lalanne C."/>
            <person name="Gautier V."/>
            <person name="Ament-velasquez S.L."/>
            <person name="Kruys A."/>
            <person name="Hutchinson M.I."/>
            <person name="Powell A.J."/>
            <person name="Barry K."/>
            <person name="Miller A.N."/>
            <person name="Grigoriev I.V."/>
            <person name="Debuchy R."/>
            <person name="Gladieux P."/>
            <person name="Thoren M.H."/>
            <person name="Johannesson H."/>
        </authorList>
    </citation>
    <scope>NUCLEOTIDE SEQUENCE</scope>
    <source>
        <strain evidence="2">SMH3391-2</strain>
    </source>
</reference>
<feature type="region of interest" description="Disordered" evidence="1">
    <location>
        <begin position="107"/>
        <end position="136"/>
    </location>
</feature>
<proteinExistence type="predicted"/>
<comment type="caution">
    <text evidence="2">The sequence shown here is derived from an EMBL/GenBank/DDBJ whole genome shotgun (WGS) entry which is preliminary data.</text>
</comment>
<feature type="region of interest" description="Disordered" evidence="1">
    <location>
        <begin position="191"/>
        <end position="211"/>
    </location>
</feature>
<keyword evidence="3" id="KW-1185">Reference proteome</keyword>